<organism evidence="1">
    <name type="scientific">Arundo donax</name>
    <name type="common">Giant reed</name>
    <name type="synonym">Donax arundinaceus</name>
    <dbReference type="NCBI Taxonomy" id="35708"/>
    <lineage>
        <taxon>Eukaryota</taxon>
        <taxon>Viridiplantae</taxon>
        <taxon>Streptophyta</taxon>
        <taxon>Embryophyta</taxon>
        <taxon>Tracheophyta</taxon>
        <taxon>Spermatophyta</taxon>
        <taxon>Magnoliopsida</taxon>
        <taxon>Liliopsida</taxon>
        <taxon>Poales</taxon>
        <taxon>Poaceae</taxon>
        <taxon>PACMAD clade</taxon>
        <taxon>Arundinoideae</taxon>
        <taxon>Arundineae</taxon>
        <taxon>Arundo</taxon>
    </lineage>
</organism>
<protein>
    <submittedName>
        <fullName evidence="1">Uncharacterized protein</fullName>
    </submittedName>
</protein>
<evidence type="ECO:0000313" key="1">
    <source>
        <dbReference type="EMBL" id="JAD20293.1"/>
    </source>
</evidence>
<reference evidence="1" key="2">
    <citation type="journal article" date="2015" name="Data Brief">
        <title>Shoot transcriptome of the giant reed, Arundo donax.</title>
        <authorList>
            <person name="Barrero R.A."/>
            <person name="Guerrero F.D."/>
            <person name="Moolhuijzen P."/>
            <person name="Goolsby J.A."/>
            <person name="Tidwell J."/>
            <person name="Bellgard S.E."/>
            <person name="Bellgard M.I."/>
        </authorList>
    </citation>
    <scope>NUCLEOTIDE SEQUENCE</scope>
    <source>
        <tissue evidence="1">Shoot tissue taken approximately 20 cm above the soil surface</tissue>
    </source>
</reference>
<sequence>MLSMNDVNIFNLYFVTRGLNHQVCSLPNTVLQGQYIFSMY</sequence>
<reference evidence="1" key="1">
    <citation type="submission" date="2014-09" db="EMBL/GenBank/DDBJ databases">
        <authorList>
            <person name="Magalhaes I.L.F."/>
            <person name="Oliveira U."/>
            <person name="Santos F.R."/>
            <person name="Vidigal T.H.D.A."/>
            <person name="Brescovit A.D."/>
            <person name="Santos A.J."/>
        </authorList>
    </citation>
    <scope>NUCLEOTIDE SEQUENCE</scope>
    <source>
        <tissue evidence="1">Shoot tissue taken approximately 20 cm above the soil surface</tissue>
    </source>
</reference>
<dbReference type="AlphaFoldDB" id="A0A0A8Y5P1"/>
<proteinExistence type="predicted"/>
<name>A0A0A8Y5P1_ARUDO</name>
<accession>A0A0A8Y5P1</accession>
<dbReference type="EMBL" id="GBRH01277602">
    <property type="protein sequence ID" value="JAD20293.1"/>
    <property type="molecule type" value="Transcribed_RNA"/>
</dbReference>